<dbReference type="AlphaFoldDB" id="A5GDF7"/>
<dbReference type="EMBL" id="CP000698">
    <property type="protein sequence ID" value="ABQ24379.1"/>
    <property type="molecule type" value="Genomic_DNA"/>
</dbReference>
<dbReference type="HOGENOM" id="CLU_1270295_0_0_7"/>
<gene>
    <name evidence="1" type="ordered locus">Gura_0163</name>
</gene>
<organism evidence="1 2">
    <name type="scientific">Geotalea uraniireducens (strain Rf4)</name>
    <name type="common">Geobacter uraniireducens</name>
    <dbReference type="NCBI Taxonomy" id="351605"/>
    <lineage>
        <taxon>Bacteria</taxon>
        <taxon>Pseudomonadati</taxon>
        <taxon>Thermodesulfobacteriota</taxon>
        <taxon>Desulfuromonadia</taxon>
        <taxon>Geobacterales</taxon>
        <taxon>Geobacteraceae</taxon>
        <taxon>Geotalea</taxon>
    </lineage>
</organism>
<evidence type="ECO:0000313" key="2">
    <source>
        <dbReference type="Proteomes" id="UP000006695"/>
    </source>
</evidence>
<keyword evidence="2" id="KW-1185">Reference proteome</keyword>
<sequence length="198" mass="22623">MLQSIIDVWPDCAKRFDSMALENHITDQLVLSLQRDPQSRKNWLVVPQLKLLDEDLAGDVVTKGFIDFVIYFDLIQENYIAYECKRLNVNFDSGFESLADKYVDKGLMRYVSAQYAQGMPFGVMVGYVLDNDVQAALEAVKSQIQKKKGKLFCFDNLPTSDLPTLSFTFRFSSTHIRKYAVIEVQHLLLPLTPGDLIE</sequence>
<reference evidence="1 2" key="1">
    <citation type="submission" date="2007-05" db="EMBL/GenBank/DDBJ databases">
        <title>Complete sequence of Geobacter uraniireducens Rf4.</title>
        <authorList>
            <consortium name="US DOE Joint Genome Institute"/>
            <person name="Copeland A."/>
            <person name="Lucas S."/>
            <person name="Lapidus A."/>
            <person name="Barry K."/>
            <person name="Detter J.C."/>
            <person name="Glavina del Rio T."/>
            <person name="Hammon N."/>
            <person name="Israni S."/>
            <person name="Dalin E."/>
            <person name="Tice H."/>
            <person name="Pitluck S."/>
            <person name="Chertkov O."/>
            <person name="Brettin T."/>
            <person name="Bruce D."/>
            <person name="Han C."/>
            <person name="Schmutz J."/>
            <person name="Larimer F."/>
            <person name="Land M."/>
            <person name="Hauser L."/>
            <person name="Kyrpides N."/>
            <person name="Mikhailova N."/>
            <person name="Shelobolina E."/>
            <person name="Aklujkar M."/>
            <person name="Lovley D."/>
            <person name="Richardson P."/>
        </authorList>
    </citation>
    <scope>NUCLEOTIDE SEQUENCE [LARGE SCALE GENOMIC DNA]</scope>
    <source>
        <strain evidence="1 2">Rf4</strain>
    </source>
</reference>
<dbReference type="KEGG" id="gur:Gura_0163"/>
<name>A5GDF7_GEOUR</name>
<protein>
    <submittedName>
        <fullName evidence="1">Uncharacterized protein</fullName>
    </submittedName>
</protein>
<dbReference type="STRING" id="351605.Gura_0163"/>
<evidence type="ECO:0000313" key="1">
    <source>
        <dbReference type="EMBL" id="ABQ24379.1"/>
    </source>
</evidence>
<dbReference type="Proteomes" id="UP000006695">
    <property type="component" value="Chromosome"/>
</dbReference>
<proteinExistence type="predicted"/>
<accession>A5GDF7</accession>